<name>A0A250KV16_9GAMM</name>
<dbReference type="PANTHER" id="PTHR10920">
    <property type="entry name" value="RIBOSOMAL RNA METHYLTRANSFERASE"/>
    <property type="match status" value="1"/>
</dbReference>
<proteinExistence type="inferred from homology"/>
<evidence type="ECO:0000256" key="9">
    <source>
        <dbReference type="ARBA" id="ARBA00042745"/>
    </source>
</evidence>
<evidence type="ECO:0000256" key="10">
    <source>
        <dbReference type="ARBA" id="ARBA00048970"/>
    </source>
</evidence>
<feature type="domain" description="Ribosomal RNA methyltransferase FtsJ" evidence="14">
    <location>
        <begin position="58"/>
        <end position="233"/>
    </location>
</feature>
<dbReference type="NCBIfam" id="NF008390">
    <property type="entry name" value="PRK11188.1"/>
    <property type="match status" value="1"/>
</dbReference>
<evidence type="ECO:0000256" key="7">
    <source>
        <dbReference type="ARBA" id="ARBA00041129"/>
    </source>
</evidence>
<organism evidence="15 16">
    <name type="scientific">Methylocaldum marinum</name>
    <dbReference type="NCBI Taxonomy" id="1432792"/>
    <lineage>
        <taxon>Bacteria</taxon>
        <taxon>Pseudomonadati</taxon>
        <taxon>Pseudomonadota</taxon>
        <taxon>Gammaproteobacteria</taxon>
        <taxon>Methylococcales</taxon>
        <taxon>Methylococcaceae</taxon>
        <taxon>Methylocaldum</taxon>
    </lineage>
</organism>
<dbReference type="FunFam" id="3.40.50.150:FF:000005">
    <property type="entry name" value="Ribosomal RNA large subunit methyltransferase E"/>
    <property type="match status" value="1"/>
</dbReference>
<evidence type="ECO:0000256" key="3">
    <source>
        <dbReference type="ARBA" id="ARBA00022679"/>
    </source>
</evidence>
<evidence type="ECO:0000256" key="1">
    <source>
        <dbReference type="ARBA" id="ARBA00022552"/>
    </source>
</evidence>
<feature type="active site" description="Proton acceptor" evidence="11 12">
    <location>
        <position position="191"/>
    </location>
</feature>
<dbReference type="InterPro" id="IPR002877">
    <property type="entry name" value="RNA_MeTrfase_FtsJ_dom"/>
</dbReference>
<evidence type="ECO:0000256" key="6">
    <source>
        <dbReference type="ARBA" id="ARBA00038861"/>
    </source>
</evidence>
<keyword evidence="16" id="KW-1185">Reference proteome</keyword>
<gene>
    <name evidence="11" type="primary">rlmE</name>
    <name evidence="11" type="synonym">ftsJ</name>
    <name evidence="11" type="synonym">rrmJ</name>
    <name evidence="15" type="ORF">sS8_1672</name>
</gene>
<sequence>MSLGTQEFLKIGFQLGFPRELGFLSTHYQIMPRSRSSRRWLAEHFSDEYVKQAQALGYRSRAVFKLKELDERERLFKPGMVVLDLGAAPGGWSQYAAERVGKSGKIIALDLLPMEAIPGVTAIQGDFRENSVLEQLQAELEGRPVDLILSDMAPNMSGARVVDQARAMYLAELALDAAEQLAKPGGSFVAKLFQGPDFDDFVRKARQMFAKVSVRKPKASRDRSPEVYLVGRSRKPVG</sequence>
<dbReference type="HAMAP" id="MF_01547">
    <property type="entry name" value="RNA_methyltr_E"/>
    <property type="match status" value="1"/>
</dbReference>
<feature type="binding site" evidence="11">
    <location>
        <position position="90"/>
    </location>
    <ligand>
        <name>S-adenosyl-L-methionine</name>
        <dbReference type="ChEBI" id="CHEBI:59789"/>
    </ligand>
</feature>
<dbReference type="InterPro" id="IPR029063">
    <property type="entry name" value="SAM-dependent_MTases_sf"/>
</dbReference>
<dbReference type="EC" id="2.1.1.166" evidence="6 11"/>
<evidence type="ECO:0000313" key="15">
    <source>
        <dbReference type="EMBL" id="BBA33629.1"/>
    </source>
</evidence>
<dbReference type="InterPro" id="IPR015507">
    <property type="entry name" value="rRNA-MeTfrase_E"/>
</dbReference>
<feature type="binding site" evidence="11">
    <location>
        <position position="126"/>
    </location>
    <ligand>
        <name>S-adenosyl-L-methionine</name>
        <dbReference type="ChEBI" id="CHEBI:59789"/>
    </ligand>
</feature>
<feature type="binding site" evidence="11">
    <location>
        <position position="151"/>
    </location>
    <ligand>
        <name>S-adenosyl-L-methionine</name>
        <dbReference type="ChEBI" id="CHEBI:59789"/>
    </ligand>
</feature>
<dbReference type="GO" id="GO:0008650">
    <property type="term" value="F:rRNA (uridine-2'-O-)-methyltransferase activity"/>
    <property type="evidence" value="ECO:0007669"/>
    <property type="project" value="UniProtKB-UniRule"/>
</dbReference>
<evidence type="ECO:0000256" key="2">
    <source>
        <dbReference type="ARBA" id="ARBA00022603"/>
    </source>
</evidence>
<keyword evidence="3 11" id="KW-0808">Transferase</keyword>
<feature type="binding site" evidence="11">
    <location>
        <position position="110"/>
    </location>
    <ligand>
        <name>S-adenosyl-L-methionine</name>
        <dbReference type="ChEBI" id="CHEBI:59789"/>
    </ligand>
</feature>
<dbReference type="EMBL" id="AP017928">
    <property type="protein sequence ID" value="BBA33629.1"/>
    <property type="molecule type" value="Genomic_DNA"/>
</dbReference>
<dbReference type="AlphaFoldDB" id="A0A250KV16"/>
<keyword evidence="2 11" id="KW-0489">Methyltransferase</keyword>
<evidence type="ECO:0000256" key="13">
    <source>
        <dbReference type="SAM" id="MobiDB-lite"/>
    </source>
</evidence>
<feature type="binding site" evidence="11">
    <location>
        <position position="92"/>
    </location>
    <ligand>
        <name>S-adenosyl-L-methionine</name>
        <dbReference type="ChEBI" id="CHEBI:59789"/>
    </ligand>
</feature>
<comment type="similarity">
    <text evidence="11">Belongs to the class I-like SAM-binding methyltransferase superfamily. RNA methyltransferase RlmE family.</text>
</comment>
<accession>A0A250KV16</accession>
<dbReference type="KEGG" id="mmai:sS8_1672"/>
<comment type="function">
    <text evidence="5 11">Specifically methylates the uridine in position 2552 of 23S rRNA at the 2'-O position of the ribose in the fully assembled 50S ribosomal subunit.</text>
</comment>
<keyword evidence="1 11" id="KW-0698">rRNA processing</keyword>
<evidence type="ECO:0000256" key="5">
    <source>
        <dbReference type="ARBA" id="ARBA00037569"/>
    </source>
</evidence>
<dbReference type="SUPFAM" id="SSF53335">
    <property type="entry name" value="S-adenosyl-L-methionine-dependent methyltransferases"/>
    <property type="match status" value="1"/>
</dbReference>
<protein>
    <recommendedName>
        <fullName evidence="7 11">Ribosomal RNA large subunit methyltransferase E</fullName>
        <ecNumber evidence="6 11">2.1.1.166</ecNumber>
    </recommendedName>
    <alternativeName>
        <fullName evidence="9 11">23S rRNA Um2552 methyltransferase</fullName>
    </alternativeName>
    <alternativeName>
        <fullName evidence="8 11">rRNA (uridine-2'-O-)-methyltransferase</fullName>
    </alternativeName>
</protein>
<reference evidence="15 16" key="1">
    <citation type="submission" date="2016-12" db="EMBL/GenBank/DDBJ databases">
        <title>Genome sequencing of Methylocaldum marinum.</title>
        <authorList>
            <person name="Takeuchi M."/>
            <person name="Kamagata Y."/>
            <person name="Hiraoka S."/>
            <person name="Oshima K."/>
            <person name="Hattori M."/>
            <person name="Iwasaki W."/>
        </authorList>
    </citation>
    <scope>NUCLEOTIDE SEQUENCE [LARGE SCALE GENOMIC DNA]</scope>
    <source>
        <strain evidence="15 16">S8</strain>
    </source>
</reference>
<evidence type="ECO:0000259" key="14">
    <source>
        <dbReference type="Pfam" id="PF01728"/>
    </source>
</evidence>
<dbReference type="PIRSF" id="PIRSF005461">
    <property type="entry name" value="23S_rRNA_mtase"/>
    <property type="match status" value="1"/>
</dbReference>
<dbReference type="Gene3D" id="3.40.50.150">
    <property type="entry name" value="Vaccinia Virus protein VP39"/>
    <property type="match status" value="1"/>
</dbReference>
<dbReference type="Pfam" id="PF01728">
    <property type="entry name" value="FtsJ"/>
    <property type="match status" value="1"/>
</dbReference>
<comment type="subcellular location">
    <subcellularLocation>
        <location evidence="11">Cytoplasm</location>
    </subcellularLocation>
</comment>
<evidence type="ECO:0000256" key="4">
    <source>
        <dbReference type="ARBA" id="ARBA00022691"/>
    </source>
</evidence>
<dbReference type="InterPro" id="IPR050082">
    <property type="entry name" value="RNA_methyltr_RlmE"/>
</dbReference>
<dbReference type="GO" id="GO:0005737">
    <property type="term" value="C:cytoplasm"/>
    <property type="evidence" value="ECO:0007669"/>
    <property type="project" value="UniProtKB-SubCell"/>
</dbReference>
<feature type="region of interest" description="Disordered" evidence="13">
    <location>
        <begin position="215"/>
        <end position="238"/>
    </location>
</feature>
<evidence type="ECO:0000256" key="12">
    <source>
        <dbReference type="PIRSR" id="PIRSR005461-1"/>
    </source>
</evidence>
<evidence type="ECO:0000256" key="8">
    <source>
        <dbReference type="ARBA" id="ARBA00041995"/>
    </source>
</evidence>
<dbReference type="Proteomes" id="UP000266313">
    <property type="component" value="Chromosome"/>
</dbReference>
<evidence type="ECO:0000313" key="16">
    <source>
        <dbReference type="Proteomes" id="UP000266313"/>
    </source>
</evidence>
<evidence type="ECO:0000256" key="11">
    <source>
        <dbReference type="HAMAP-Rule" id="MF_01547"/>
    </source>
</evidence>
<dbReference type="PANTHER" id="PTHR10920:SF18">
    <property type="entry name" value="RRNA METHYLTRANSFERASE 2, MITOCHONDRIAL"/>
    <property type="match status" value="1"/>
</dbReference>
<comment type="catalytic activity">
    <reaction evidence="10 11">
        <text>uridine(2552) in 23S rRNA + S-adenosyl-L-methionine = 2'-O-methyluridine(2552) in 23S rRNA + S-adenosyl-L-homocysteine + H(+)</text>
        <dbReference type="Rhea" id="RHEA:42720"/>
        <dbReference type="Rhea" id="RHEA-COMP:10202"/>
        <dbReference type="Rhea" id="RHEA-COMP:10203"/>
        <dbReference type="ChEBI" id="CHEBI:15378"/>
        <dbReference type="ChEBI" id="CHEBI:57856"/>
        <dbReference type="ChEBI" id="CHEBI:59789"/>
        <dbReference type="ChEBI" id="CHEBI:65315"/>
        <dbReference type="ChEBI" id="CHEBI:74478"/>
        <dbReference type="EC" id="2.1.1.166"/>
    </reaction>
</comment>
<keyword evidence="4 11" id="KW-0949">S-adenosyl-L-methionine</keyword>
<keyword evidence="11" id="KW-0963">Cytoplasm</keyword>